<evidence type="ECO:0000256" key="1">
    <source>
        <dbReference type="SAM" id="Phobius"/>
    </source>
</evidence>
<gene>
    <name evidence="3" type="ORF">UV20_C0001G0261</name>
</gene>
<sequence length="439" mass="51155">MNIKARRLIYLIFIVIFLIVAPVIIMYTAGYRYNFQKGKVEQVGVLFINVLPKDAQILINNGLQTNTRPLRLSDLRPNYYDVKIIKDGYYDWEKNLEVKNKASTLAYDVVLFKKSSPTKMADGGTQTAMISPTGDLLAFVNTEGVWKKDISKDVPQLIWPKQNLDAEKITWSENEKKIILKTKENNFYIIETSGNTEPLYLNGLIVSIQKTFFDSTGNNIFVLSDNELYKVELDNKQSEKILSGIKDFQMIKRDIYIIKNDPQNSLVYKYNSLGFFNNTTLLGKLPLGHYQLQELKNNFLTVQGQNQIYLIDISSGQQPILTLSGDKSTWGEGEKNNFLYYLDKQELWIFDPIIRKNYMLNRFDKDIENVFPVYNAPYFILKVNQNIYLSELDDRDKRQNNTLFQGRDIKNLQIDRDGKNIYFLDRLKNGYELFKLEIQ</sequence>
<dbReference type="Proteomes" id="UP000034837">
    <property type="component" value="Unassembled WGS sequence"/>
</dbReference>
<evidence type="ECO:0000259" key="2">
    <source>
        <dbReference type="Pfam" id="PF08308"/>
    </source>
</evidence>
<comment type="caution">
    <text evidence="3">The sequence shown here is derived from an EMBL/GenBank/DDBJ whole genome shotgun (WGS) entry which is preliminary data.</text>
</comment>
<reference evidence="3 4" key="1">
    <citation type="journal article" date="2015" name="Nature">
        <title>rRNA introns, odd ribosomes, and small enigmatic genomes across a large radiation of phyla.</title>
        <authorList>
            <person name="Brown C.T."/>
            <person name="Hug L.A."/>
            <person name="Thomas B.C."/>
            <person name="Sharon I."/>
            <person name="Castelle C.J."/>
            <person name="Singh A."/>
            <person name="Wilkins M.J."/>
            <person name="Williams K.H."/>
            <person name="Banfield J.F."/>
        </authorList>
    </citation>
    <scope>NUCLEOTIDE SEQUENCE [LARGE SCALE GENOMIC DNA]</scope>
</reference>
<feature type="domain" description="PEGA" evidence="2">
    <location>
        <begin position="44"/>
        <end position="108"/>
    </location>
</feature>
<accession>A0A0G1CGE0</accession>
<evidence type="ECO:0000313" key="3">
    <source>
        <dbReference type="EMBL" id="KKS57621.1"/>
    </source>
</evidence>
<keyword evidence="1" id="KW-0472">Membrane</keyword>
<keyword evidence="1" id="KW-1133">Transmembrane helix</keyword>
<evidence type="ECO:0000313" key="4">
    <source>
        <dbReference type="Proteomes" id="UP000034837"/>
    </source>
</evidence>
<dbReference type="AlphaFoldDB" id="A0A0G1CGE0"/>
<proteinExistence type="predicted"/>
<dbReference type="EMBL" id="LCDO01000001">
    <property type="protein sequence ID" value="KKS57621.1"/>
    <property type="molecule type" value="Genomic_DNA"/>
</dbReference>
<feature type="transmembrane region" description="Helical" evidence="1">
    <location>
        <begin position="7"/>
        <end position="29"/>
    </location>
</feature>
<protein>
    <recommendedName>
        <fullName evidence="2">PEGA domain-containing protein</fullName>
    </recommendedName>
</protein>
<dbReference type="InterPro" id="IPR013229">
    <property type="entry name" value="PEGA"/>
</dbReference>
<dbReference type="Pfam" id="PF08308">
    <property type="entry name" value="PEGA"/>
    <property type="match status" value="1"/>
</dbReference>
<organism evidence="3 4">
    <name type="scientific">Candidatus Magasanikbacteria bacterium GW2011_GWA2_42_32</name>
    <dbReference type="NCBI Taxonomy" id="1619039"/>
    <lineage>
        <taxon>Bacteria</taxon>
        <taxon>Candidatus Magasanikiibacteriota</taxon>
    </lineage>
</organism>
<keyword evidence="1" id="KW-0812">Transmembrane</keyword>
<name>A0A0G1CGE0_9BACT</name>
<dbReference type="SUPFAM" id="SSF82171">
    <property type="entry name" value="DPP6 N-terminal domain-like"/>
    <property type="match status" value="1"/>
</dbReference>